<feature type="transmembrane region" description="Helical" evidence="1">
    <location>
        <begin position="103"/>
        <end position="131"/>
    </location>
</feature>
<evidence type="ECO:0008006" key="4">
    <source>
        <dbReference type="Google" id="ProtNLM"/>
    </source>
</evidence>
<organism evidence="2 3">
    <name type="scientific">Dentiradicibacter hellwigii</name>
    <dbReference type="NCBI Taxonomy" id="3149053"/>
    <lineage>
        <taxon>Bacteria</taxon>
        <taxon>Pseudomonadati</taxon>
        <taxon>Pseudomonadota</taxon>
        <taxon>Betaproteobacteria</taxon>
        <taxon>Rhodocyclales</taxon>
        <taxon>Rhodocyclaceae</taxon>
        <taxon>Dentiradicibacter</taxon>
    </lineage>
</organism>
<feature type="transmembrane region" description="Helical" evidence="1">
    <location>
        <begin position="32"/>
        <end position="52"/>
    </location>
</feature>
<proteinExistence type="predicted"/>
<evidence type="ECO:0000256" key="1">
    <source>
        <dbReference type="SAM" id="Phobius"/>
    </source>
</evidence>
<evidence type="ECO:0000313" key="2">
    <source>
        <dbReference type="EMBL" id="MFA9950092.1"/>
    </source>
</evidence>
<name>A0ABV4UEL5_9RHOO</name>
<keyword evidence="1" id="KW-0812">Transmembrane</keyword>
<keyword evidence="3" id="KW-1185">Reference proteome</keyword>
<reference evidence="3" key="1">
    <citation type="submission" date="2024-06" db="EMBL/GenBank/DDBJ databases">
        <title>Radixoralia hellwigii gen. nov., sp nov., isolated from a root canal in the human oral cavity.</title>
        <authorList>
            <person name="Bartsch S."/>
            <person name="Wittmer A."/>
            <person name="Schulz A.-K."/>
            <person name="Neumann-Schaal M."/>
            <person name="Wolf J."/>
            <person name="Gronow S."/>
            <person name="Tennert C."/>
            <person name="Haecker G."/>
            <person name="Cieplik F."/>
            <person name="Al-Ahmad A."/>
        </authorList>
    </citation>
    <scope>NUCLEOTIDE SEQUENCE [LARGE SCALE GENOMIC DNA]</scope>
    <source>
        <strain evidence="3">Wk13</strain>
    </source>
</reference>
<gene>
    <name evidence="2" type="ORF">ABCS64_07145</name>
</gene>
<evidence type="ECO:0000313" key="3">
    <source>
        <dbReference type="Proteomes" id="UP001574673"/>
    </source>
</evidence>
<feature type="transmembrane region" description="Helical" evidence="1">
    <location>
        <begin position="7"/>
        <end position="26"/>
    </location>
</feature>
<keyword evidence="1" id="KW-1133">Transmembrane helix</keyword>
<sequence length="158" mass="18451">MKLFKVLFGLSLIFWLISIATISLIASDYIGLAWFCQIILSAVISFAGVFLVNKKLLENKMAALFFYIFVLIFFNPKYVYRIILDQDLLVQLKSVDSLGFSTFIKLMFIDLFNIILRAFILIIFMSIFLFFKDQVISKIFKINIESRDISRNTKKNKE</sequence>
<comment type="caution">
    <text evidence="2">The sequence shown here is derived from an EMBL/GenBank/DDBJ whole genome shotgun (WGS) entry which is preliminary data.</text>
</comment>
<dbReference type="Proteomes" id="UP001574673">
    <property type="component" value="Unassembled WGS sequence"/>
</dbReference>
<dbReference type="RefSeq" id="WP_418891173.1">
    <property type="nucleotide sequence ID" value="NZ_JBEUWX010000002.1"/>
</dbReference>
<keyword evidence="1" id="KW-0472">Membrane</keyword>
<accession>A0ABV4UEL5</accession>
<feature type="transmembrane region" description="Helical" evidence="1">
    <location>
        <begin position="64"/>
        <end position="83"/>
    </location>
</feature>
<dbReference type="EMBL" id="JBEUWX010000002">
    <property type="protein sequence ID" value="MFA9950092.1"/>
    <property type="molecule type" value="Genomic_DNA"/>
</dbReference>
<protein>
    <recommendedName>
        <fullName evidence="4">NADH dehydrogenase subunit 6</fullName>
    </recommendedName>
</protein>